<comment type="similarity">
    <text evidence="1">Belongs to the ubiquitin family. SUMO subfamily.</text>
</comment>
<dbReference type="EMBL" id="LSYV01000017">
    <property type="protein sequence ID" value="KXZ50359.1"/>
    <property type="molecule type" value="Genomic_DNA"/>
</dbReference>
<dbReference type="PROSITE" id="PS50053">
    <property type="entry name" value="UBIQUITIN_2"/>
    <property type="match status" value="1"/>
</dbReference>
<comment type="subcellular location">
    <subcellularLocation>
        <location evidence="1">Nucleus</location>
    </subcellularLocation>
</comment>
<dbReference type="PANTHER" id="PTHR10562">
    <property type="entry name" value="SMALL UBIQUITIN-RELATED MODIFIER"/>
    <property type="match status" value="1"/>
</dbReference>
<dbReference type="Pfam" id="PF11976">
    <property type="entry name" value="Rad60-SLD"/>
    <property type="match status" value="1"/>
</dbReference>
<dbReference type="InterPro" id="IPR000626">
    <property type="entry name" value="Ubiquitin-like_dom"/>
</dbReference>
<dbReference type="Gene3D" id="3.10.20.90">
    <property type="entry name" value="Phosphatidylinositol 3-kinase Catalytic Subunit, Chain A, domain 1"/>
    <property type="match status" value="1"/>
</dbReference>
<evidence type="ECO:0000313" key="4">
    <source>
        <dbReference type="Proteomes" id="UP000075714"/>
    </source>
</evidence>
<feature type="domain" description="Ubiquitin-like" evidence="2">
    <location>
        <begin position="18"/>
        <end position="94"/>
    </location>
</feature>
<dbReference type="STRING" id="33097.A0A150GKI3"/>
<proteinExistence type="inferred from homology"/>
<accession>A0A150GKI3</accession>
<name>A0A150GKI3_GONPE</name>
<evidence type="ECO:0000256" key="1">
    <source>
        <dbReference type="RuleBase" id="RU361190"/>
    </source>
</evidence>
<dbReference type="GO" id="GO:0005634">
    <property type="term" value="C:nucleus"/>
    <property type="evidence" value="ECO:0007669"/>
    <property type="project" value="UniProtKB-SubCell"/>
</dbReference>
<comment type="caution">
    <text evidence="3">The sequence shown here is derived from an EMBL/GenBank/DDBJ whole genome shotgun (WGS) entry which is preliminary data.</text>
</comment>
<keyword evidence="4" id="KW-1185">Reference proteome</keyword>
<dbReference type="SMART" id="SM00213">
    <property type="entry name" value="UBQ"/>
    <property type="match status" value="1"/>
</dbReference>
<dbReference type="OrthoDB" id="442921at2759"/>
<keyword evidence="1" id="KW-0539">Nucleus</keyword>
<protein>
    <recommendedName>
        <fullName evidence="1">Small ubiquitin-related modifier</fullName>
        <shortName evidence="1">SUMO</shortName>
    </recommendedName>
</protein>
<dbReference type="SUPFAM" id="SSF54236">
    <property type="entry name" value="Ubiquitin-like"/>
    <property type="match status" value="1"/>
</dbReference>
<organism evidence="3 4">
    <name type="scientific">Gonium pectorale</name>
    <name type="common">Green alga</name>
    <dbReference type="NCBI Taxonomy" id="33097"/>
    <lineage>
        <taxon>Eukaryota</taxon>
        <taxon>Viridiplantae</taxon>
        <taxon>Chlorophyta</taxon>
        <taxon>core chlorophytes</taxon>
        <taxon>Chlorophyceae</taxon>
        <taxon>CS clade</taxon>
        <taxon>Chlamydomonadales</taxon>
        <taxon>Volvocaceae</taxon>
        <taxon>Gonium</taxon>
    </lineage>
</organism>
<dbReference type="Proteomes" id="UP000075714">
    <property type="component" value="Unassembled WGS sequence"/>
</dbReference>
<dbReference type="AlphaFoldDB" id="A0A150GKI3"/>
<dbReference type="InterPro" id="IPR029071">
    <property type="entry name" value="Ubiquitin-like_domsf"/>
</dbReference>
<gene>
    <name evidence="3" type="ORF">GPECTOR_16g532</name>
</gene>
<evidence type="ECO:0000313" key="3">
    <source>
        <dbReference type="EMBL" id="KXZ50359.1"/>
    </source>
</evidence>
<keyword evidence="1" id="KW-0833">Ubl conjugation pathway</keyword>
<reference evidence="4" key="1">
    <citation type="journal article" date="2016" name="Nat. Commun.">
        <title>The Gonium pectorale genome demonstrates co-option of cell cycle regulation during the evolution of multicellularity.</title>
        <authorList>
            <person name="Hanschen E.R."/>
            <person name="Marriage T.N."/>
            <person name="Ferris P.J."/>
            <person name="Hamaji T."/>
            <person name="Toyoda A."/>
            <person name="Fujiyama A."/>
            <person name="Neme R."/>
            <person name="Noguchi H."/>
            <person name="Minakuchi Y."/>
            <person name="Suzuki M."/>
            <person name="Kawai-Toyooka H."/>
            <person name="Smith D.R."/>
            <person name="Sparks H."/>
            <person name="Anderson J."/>
            <person name="Bakaric R."/>
            <person name="Luria V."/>
            <person name="Karger A."/>
            <person name="Kirschner M.W."/>
            <person name="Durand P.M."/>
            <person name="Michod R.E."/>
            <person name="Nozaki H."/>
            <person name="Olson B.J."/>
        </authorList>
    </citation>
    <scope>NUCLEOTIDE SEQUENCE [LARGE SCALE GENOMIC DNA]</scope>
    <source>
        <strain evidence="4">NIES-2863</strain>
    </source>
</reference>
<dbReference type="InterPro" id="IPR022617">
    <property type="entry name" value="Rad60/SUMO-like_dom"/>
</dbReference>
<evidence type="ECO:0000259" key="2">
    <source>
        <dbReference type="PROSITE" id="PS50053"/>
    </source>
</evidence>
<sequence>MDAQSEIKEQPRFEDDCINLVVKDQHANEVRFKVNRHKTKMEKVFNAFYHKTGRDPGSLRFLFEGTRVNPQATPEQFGMDDGDTIDAVEEQVGGTML</sequence>